<dbReference type="PATRIC" id="fig|1710896.3.peg.3937"/>
<name>A0A1B7X5D4_APHFL</name>
<reference evidence="1 2" key="1">
    <citation type="submission" date="2015-09" db="EMBL/GenBank/DDBJ databases">
        <title>Aphanizomenon flos-aquae WA102.</title>
        <authorList>
            <person name="Driscoll C."/>
        </authorList>
    </citation>
    <scope>NUCLEOTIDE SEQUENCE [LARGE SCALE GENOMIC DNA]</scope>
    <source>
        <strain evidence="1">WA102</strain>
    </source>
</reference>
<sequence>MNTNIEIANSQPSLNQITQKIIGETCNQVTFSYGDELLLDFGEMTAYDHPKLRDLRKGTWQLSTRATNFDLRKVYPMFFSSYFKNPMYPTKRRLRLLENKKLTDFVIDSDNFKLTLSFECGYELILEPDLEDDSGLAYWELMMPNEQILIVGPGLFWECKSIHEPY</sequence>
<dbReference type="AlphaFoldDB" id="A0A1B7X5D4"/>
<evidence type="ECO:0000313" key="1">
    <source>
        <dbReference type="EMBL" id="OBQ44589.1"/>
    </source>
</evidence>
<protein>
    <submittedName>
        <fullName evidence="1">Uncharacterized protein</fullName>
    </submittedName>
</protein>
<comment type="caution">
    <text evidence="1">The sequence shown here is derived from an EMBL/GenBank/DDBJ whole genome shotgun (WGS) entry which is preliminary data.</text>
</comment>
<proteinExistence type="predicted"/>
<evidence type="ECO:0000313" key="2">
    <source>
        <dbReference type="Proteomes" id="UP000092093"/>
    </source>
</evidence>
<dbReference type="Proteomes" id="UP000092093">
    <property type="component" value="Unassembled WGS sequence"/>
</dbReference>
<gene>
    <name evidence="1" type="ORF">AN484_06275</name>
</gene>
<organism evidence="1 2">
    <name type="scientific">Aphanizomenon flos-aquae WA102</name>
    <dbReference type="NCBI Taxonomy" id="1710896"/>
    <lineage>
        <taxon>Bacteria</taxon>
        <taxon>Bacillati</taxon>
        <taxon>Cyanobacteriota</taxon>
        <taxon>Cyanophyceae</taxon>
        <taxon>Nostocales</taxon>
        <taxon>Aphanizomenonaceae</taxon>
        <taxon>Aphanizomenon</taxon>
    </lineage>
</organism>
<accession>A0A1B7X5D4</accession>
<dbReference type="EMBL" id="LJOW01000019">
    <property type="protein sequence ID" value="OBQ44589.1"/>
    <property type="molecule type" value="Genomic_DNA"/>
</dbReference>